<accession>A0AAW0UVC3</accession>
<evidence type="ECO:0000256" key="1">
    <source>
        <dbReference type="SAM" id="MobiDB-lite"/>
    </source>
</evidence>
<proteinExistence type="predicted"/>
<keyword evidence="3" id="KW-1185">Reference proteome</keyword>
<gene>
    <name evidence="2" type="ORF">O3P69_000992</name>
</gene>
<organism evidence="2 3">
    <name type="scientific">Scylla paramamosain</name>
    <name type="common">Mud crab</name>
    <dbReference type="NCBI Taxonomy" id="85552"/>
    <lineage>
        <taxon>Eukaryota</taxon>
        <taxon>Metazoa</taxon>
        <taxon>Ecdysozoa</taxon>
        <taxon>Arthropoda</taxon>
        <taxon>Crustacea</taxon>
        <taxon>Multicrustacea</taxon>
        <taxon>Malacostraca</taxon>
        <taxon>Eumalacostraca</taxon>
        <taxon>Eucarida</taxon>
        <taxon>Decapoda</taxon>
        <taxon>Pleocyemata</taxon>
        <taxon>Brachyura</taxon>
        <taxon>Eubrachyura</taxon>
        <taxon>Portunoidea</taxon>
        <taxon>Portunidae</taxon>
        <taxon>Portuninae</taxon>
        <taxon>Scylla</taxon>
    </lineage>
</organism>
<dbReference type="Proteomes" id="UP001487740">
    <property type="component" value="Unassembled WGS sequence"/>
</dbReference>
<reference evidence="2 3" key="1">
    <citation type="submission" date="2023-03" db="EMBL/GenBank/DDBJ databases">
        <title>High-quality genome of Scylla paramamosain provides insights in environmental adaptation.</title>
        <authorList>
            <person name="Zhang L."/>
        </authorList>
    </citation>
    <scope>NUCLEOTIDE SEQUENCE [LARGE SCALE GENOMIC DNA]</scope>
    <source>
        <strain evidence="2">LZ_2023a</strain>
        <tissue evidence="2">Muscle</tissue>
    </source>
</reference>
<feature type="compositionally biased region" description="Basic and acidic residues" evidence="1">
    <location>
        <begin position="85"/>
        <end position="97"/>
    </location>
</feature>
<feature type="compositionally biased region" description="Basic and acidic residues" evidence="1">
    <location>
        <begin position="635"/>
        <end position="651"/>
    </location>
</feature>
<protein>
    <submittedName>
        <fullName evidence="2">Uncharacterized protein</fullName>
    </submittedName>
</protein>
<name>A0AAW0UVC3_SCYPA</name>
<evidence type="ECO:0000313" key="2">
    <source>
        <dbReference type="EMBL" id="KAK8403173.1"/>
    </source>
</evidence>
<dbReference type="AlphaFoldDB" id="A0AAW0UVC3"/>
<feature type="region of interest" description="Disordered" evidence="1">
    <location>
        <begin position="85"/>
        <end position="107"/>
    </location>
</feature>
<sequence length="753" mass="82387">MQSGAVLLFMSPPPRIPVATTMWQHLVAGPASSLLTQRPAAISIRPANAARPRCRPRLRLCHLIRSCVPAGGAGGEGVSRMRRVEGEAQPGRDEAGTRKGRVGRGGAGRTRCALIHGCGAGEMLSLCSVCIKSSRPGARNSLKGPIRDSKKSKKSLLIKARIGVEACVEVGNGGVSGNTTQGLPKSRRRAEDDGPRIGNTSPPLMALQHLIRPHHLVCLLQQTVRASLVRVVAGSACAVLPEAAPRPACTCCLGRSPADPADAQALIRSSPDITPCLQPQQRLTWASARQWAGVHPDMCCPNTPRRPGSTMWAWWWAVVAWACLVGCSGWSPDGINYNFATPQRRFPDWTLTSPKNVRTHLHSMWEDSSPSYPRLPSTAIRTPMSAPPQLRDNSLLLGEDDYDDAPNSMWLGQSRLHPHRRGSTSLEGLQHLLEGEVRPRVEQVGPQGGAAREEEGTSGVPFSEPHLSQHQLFGEDLDMFPRGGGGGGEQTVDLASTPVQPAVLGQYSYRQPHLDTPGTLSKDILGQLAMEPPSRHSQFPGDFLGQSQLMEEEDLDQLPPDLLPDVQYSKTLPKELILKNLLVEPQLKNGNSQPDMLGGVAAPDYPDHATLPDMLANHRGFGEFMHQHRYADTSQKDELHGLSRHGDEDRTPGWLPSTLSRLNVPSSDTLKKTCHARHLHTCGRRVIEEFSHEPDYSDTCRIREEFLDCMEKEQKEPCRLQGTHFTQTGTRNIIDRIKKLLRSARGCILGHSP</sequence>
<evidence type="ECO:0000313" key="3">
    <source>
        <dbReference type="Proteomes" id="UP001487740"/>
    </source>
</evidence>
<comment type="caution">
    <text evidence="2">The sequence shown here is derived from an EMBL/GenBank/DDBJ whole genome shotgun (WGS) entry which is preliminary data.</text>
</comment>
<dbReference type="EMBL" id="JARAKH010000007">
    <property type="protein sequence ID" value="KAK8403173.1"/>
    <property type="molecule type" value="Genomic_DNA"/>
</dbReference>
<feature type="region of interest" description="Disordered" evidence="1">
    <location>
        <begin position="175"/>
        <end position="201"/>
    </location>
</feature>
<feature type="region of interest" description="Disordered" evidence="1">
    <location>
        <begin position="635"/>
        <end position="657"/>
    </location>
</feature>